<dbReference type="InterPro" id="IPR036097">
    <property type="entry name" value="HisK_dim/P_sf"/>
</dbReference>
<dbReference type="Gene3D" id="3.30.565.10">
    <property type="entry name" value="Histidine kinase-like ATPase, C-terminal domain"/>
    <property type="match status" value="1"/>
</dbReference>
<dbReference type="Proteomes" id="UP001595907">
    <property type="component" value="Unassembled WGS sequence"/>
</dbReference>
<dbReference type="SUPFAM" id="SSF55874">
    <property type="entry name" value="ATPase domain of HSP90 chaperone/DNA topoisomerase II/histidine kinase"/>
    <property type="match status" value="1"/>
</dbReference>
<dbReference type="PROSITE" id="PS50109">
    <property type="entry name" value="HIS_KIN"/>
    <property type="match status" value="1"/>
</dbReference>
<dbReference type="EMBL" id="JBHSCZ010000001">
    <property type="protein sequence ID" value="MFC4261874.1"/>
    <property type="molecule type" value="Genomic_DNA"/>
</dbReference>
<dbReference type="EC" id="2.7.13.3" evidence="2"/>
<dbReference type="InterPro" id="IPR003661">
    <property type="entry name" value="HisK_dim/P_dom"/>
</dbReference>
<comment type="catalytic activity">
    <reaction evidence="1">
        <text>ATP + protein L-histidine = ADP + protein N-phospho-L-histidine.</text>
        <dbReference type="EC" id="2.7.13.3"/>
    </reaction>
</comment>
<dbReference type="InterPro" id="IPR011990">
    <property type="entry name" value="TPR-like_helical_dom_sf"/>
</dbReference>
<proteinExistence type="predicted"/>
<evidence type="ECO:0000313" key="7">
    <source>
        <dbReference type="Proteomes" id="UP001595907"/>
    </source>
</evidence>
<gene>
    <name evidence="6" type="ORF">ACFOWM_03210</name>
</gene>
<dbReference type="SMART" id="SM00028">
    <property type="entry name" value="TPR"/>
    <property type="match status" value="5"/>
</dbReference>
<dbReference type="InterPro" id="IPR019734">
    <property type="entry name" value="TPR_rpt"/>
</dbReference>
<protein>
    <recommendedName>
        <fullName evidence="2">histidine kinase</fullName>
        <ecNumber evidence="2">2.7.13.3</ecNumber>
    </recommendedName>
</protein>
<feature type="transmembrane region" description="Helical" evidence="3">
    <location>
        <begin position="411"/>
        <end position="431"/>
    </location>
</feature>
<evidence type="ECO:0000256" key="2">
    <source>
        <dbReference type="ARBA" id="ARBA00012438"/>
    </source>
</evidence>
<keyword evidence="3" id="KW-1133">Transmembrane helix</keyword>
<name>A0ABV8QS71_9BACT</name>
<keyword evidence="3" id="KW-0472">Membrane</keyword>
<dbReference type="RefSeq" id="WP_379706981.1">
    <property type="nucleotide sequence ID" value="NZ_JBHSCZ010000001.1"/>
</dbReference>
<dbReference type="SUPFAM" id="SSF47384">
    <property type="entry name" value="Homodimeric domain of signal transducing histidine kinase"/>
    <property type="match status" value="1"/>
</dbReference>
<dbReference type="CDD" id="cd00082">
    <property type="entry name" value="HisKA"/>
    <property type="match status" value="1"/>
</dbReference>
<keyword evidence="3" id="KW-0812">Transmembrane</keyword>
<dbReference type="InterPro" id="IPR036890">
    <property type="entry name" value="HATPase_C_sf"/>
</dbReference>
<dbReference type="Pfam" id="PF02518">
    <property type="entry name" value="HATPase_c"/>
    <property type="match status" value="1"/>
</dbReference>
<dbReference type="SMART" id="SM00388">
    <property type="entry name" value="HisKA"/>
    <property type="match status" value="1"/>
</dbReference>
<dbReference type="InterPro" id="IPR003594">
    <property type="entry name" value="HATPase_dom"/>
</dbReference>
<evidence type="ECO:0000256" key="1">
    <source>
        <dbReference type="ARBA" id="ARBA00000085"/>
    </source>
</evidence>
<evidence type="ECO:0000256" key="4">
    <source>
        <dbReference type="SAM" id="SignalP"/>
    </source>
</evidence>
<sequence length="670" mass="75907">MKLILSILLVINMQLLFAQTNDVTVLNNLLHNIDIAKNDTLKARAYLAVIKFFKERNTDQAIYYCQKGMAHVTQMKWQKGIAVFNLNFGNIYSDIGQFKQALQYQKSALQILQQLKDTFNIHAALNDIGVVYQHQTILDTALQYFLKSLDVAKAMNNDDKIALAYNNIGLVYSDQLNHNLALQNHFAALKIRQQQNDPDLLAACYATIGGEYVTMNDTTNGLFYLKKAIVLFDSTANERGLASAYTNYSILLKDYRLNLNYKLKAQAIWDKINPENPISISNIGNIGLLYLDVARYDTLQKVKRDAILPSSKNELLQKAQMYLERCVNLSKQTNNISNLSVFLGNLSELQEAKGDYKSALENFRLFYHLNDSLYSQDAKNKLAQITVQKDIDLRNKEIALNKLTIANQQKIRWTLVGGLLLLAIIVALLVYQTNNRKKHNQKLLQLNTELAEANKLKAKFFAIISHDLRSPIANLMNFLALQKREPGLLSQQQIEQREQKITQAAQSLLDNMEALLLWSKGQMEQFKPNKKAMTVAPIFQYIASSFDTVTTVNFQFTGNDSLPIFSDENYLKTIMYNLTSNAVKALVQIPNAQIVWHVFKQNNKTVLSITDNGKGLQHEWVEAMRNEATMVNSKTGFGFHLIKDLAKAIDCTITVTSAINKGTTFTLSLS</sequence>
<comment type="caution">
    <text evidence="6">The sequence shown here is derived from an EMBL/GenBank/DDBJ whole genome shotgun (WGS) entry which is preliminary data.</text>
</comment>
<evidence type="ECO:0000313" key="6">
    <source>
        <dbReference type="EMBL" id="MFC4261874.1"/>
    </source>
</evidence>
<evidence type="ECO:0000256" key="3">
    <source>
        <dbReference type="SAM" id="Phobius"/>
    </source>
</evidence>
<dbReference type="InterPro" id="IPR005467">
    <property type="entry name" value="His_kinase_dom"/>
</dbReference>
<keyword evidence="7" id="KW-1185">Reference proteome</keyword>
<dbReference type="SUPFAM" id="SSF48452">
    <property type="entry name" value="TPR-like"/>
    <property type="match status" value="2"/>
</dbReference>
<evidence type="ECO:0000259" key="5">
    <source>
        <dbReference type="PROSITE" id="PS50109"/>
    </source>
</evidence>
<organism evidence="6 7">
    <name type="scientific">Ferruginibacter yonginensis</name>
    <dbReference type="NCBI Taxonomy" id="1310416"/>
    <lineage>
        <taxon>Bacteria</taxon>
        <taxon>Pseudomonadati</taxon>
        <taxon>Bacteroidota</taxon>
        <taxon>Chitinophagia</taxon>
        <taxon>Chitinophagales</taxon>
        <taxon>Chitinophagaceae</taxon>
        <taxon>Ferruginibacter</taxon>
    </lineage>
</organism>
<accession>A0ABV8QS71</accession>
<dbReference type="Pfam" id="PF13374">
    <property type="entry name" value="TPR_10"/>
    <property type="match status" value="1"/>
</dbReference>
<dbReference type="Gene3D" id="1.10.287.130">
    <property type="match status" value="1"/>
</dbReference>
<feature type="domain" description="Histidine kinase" evidence="5">
    <location>
        <begin position="463"/>
        <end position="670"/>
    </location>
</feature>
<dbReference type="Pfam" id="PF13424">
    <property type="entry name" value="TPR_12"/>
    <property type="match status" value="1"/>
</dbReference>
<dbReference type="PANTHER" id="PTHR10098">
    <property type="entry name" value="RAPSYN-RELATED"/>
    <property type="match status" value="1"/>
</dbReference>
<feature type="chain" id="PRO_5046045362" description="histidine kinase" evidence="4">
    <location>
        <begin position="19"/>
        <end position="670"/>
    </location>
</feature>
<reference evidence="7" key="1">
    <citation type="journal article" date="2019" name="Int. J. Syst. Evol. Microbiol.">
        <title>The Global Catalogue of Microorganisms (GCM) 10K type strain sequencing project: providing services to taxonomists for standard genome sequencing and annotation.</title>
        <authorList>
            <consortium name="The Broad Institute Genomics Platform"/>
            <consortium name="The Broad Institute Genome Sequencing Center for Infectious Disease"/>
            <person name="Wu L."/>
            <person name="Ma J."/>
        </authorList>
    </citation>
    <scope>NUCLEOTIDE SEQUENCE [LARGE SCALE GENOMIC DNA]</scope>
    <source>
        <strain evidence="7">CECT 8289</strain>
    </source>
</reference>
<keyword evidence="4" id="KW-0732">Signal</keyword>
<dbReference type="Gene3D" id="1.25.40.10">
    <property type="entry name" value="Tetratricopeptide repeat domain"/>
    <property type="match status" value="3"/>
</dbReference>
<feature type="signal peptide" evidence="4">
    <location>
        <begin position="1"/>
        <end position="18"/>
    </location>
</feature>